<gene>
    <name evidence="1" type="ORF">A1353_09535</name>
</gene>
<dbReference type="Proteomes" id="UP000077763">
    <property type="component" value="Unassembled WGS sequence"/>
</dbReference>
<organism evidence="1 2">
    <name type="scientific">Methylomonas methanica</name>
    <dbReference type="NCBI Taxonomy" id="421"/>
    <lineage>
        <taxon>Bacteria</taxon>
        <taxon>Pseudomonadati</taxon>
        <taxon>Pseudomonadota</taxon>
        <taxon>Gammaproteobacteria</taxon>
        <taxon>Methylococcales</taxon>
        <taxon>Methylococcaceae</taxon>
        <taxon>Methylomonas</taxon>
    </lineage>
</organism>
<proteinExistence type="predicted"/>
<reference evidence="1 2" key="1">
    <citation type="submission" date="2016-03" db="EMBL/GenBank/DDBJ databases">
        <authorList>
            <person name="Ploux O."/>
        </authorList>
    </citation>
    <scope>NUCLEOTIDE SEQUENCE [LARGE SCALE GENOMIC DNA]</scope>
    <source>
        <strain evidence="1 2">R-45371</strain>
    </source>
</reference>
<accession>A0A177MLM7</accession>
<evidence type="ECO:0000313" key="2">
    <source>
        <dbReference type="Proteomes" id="UP000077763"/>
    </source>
</evidence>
<comment type="caution">
    <text evidence="1">The sequence shown here is derived from an EMBL/GenBank/DDBJ whole genome shotgun (WGS) entry which is preliminary data.</text>
</comment>
<evidence type="ECO:0000313" key="1">
    <source>
        <dbReference type="EMBL" id="OAI06243.1"/>
    </source>
</evidence>
<sequence>MSKTVLLSRALNFLTVRAEHVEAQAAFRHAQGERALKVVKAGSISRFVQQEKSQKSAESLVGCCAKSDIQGTIDG</sequence>
<dbReference type="EMBL" id="LUUH01000037">
    <property type="protein sequence ID" value="OAI06243.1"/>
    <property type="molecule type" value="Genomic_DNA"/>
</dbReference>
<dbReference type="RefSeq" id="WP_064036090.1">
    <property type="nucleotide sequence ID" value="NZ_LUUH01000037.1"/>
</dbReference>
<name>A0A177MLM7_METMH</name>
<dbReference type="AlphaFoldDB" id="A0A177MLM7"/>
<protein>
    <submittedName>
        <fullName evidence="1">Uncharacterized protein</fullName>
    </submittedName>
</protein>